<organism evidence="2 3">
    <name type="scientific">Macrosiphum euphorbiae</name>
    <name type="common">potato aphid</name>
    <dbReference type="NCBI Taxonomy" id="13131"/>
    <lineage>
        <taxon>Eukaryota</taxon>
        <taxon>Metazoa</taxon>
        <taxon>Ecdysozoa</taxon>
        <taxon>Arthropoda</taxon>
        <taxon>Hexapoda</taxon>
        <taxon>Insecta</taxon>
        <taxon>Pterygota</taxon>
        <taxon>Neoptera</taxon>
        <taxon>Paraneoptera</taxon>
        <taxon>Hemiptera</taxon>
        <taxon>Sternorrhyncha</taxon>
        <taxon>Aphidomorpha</taxon>
        <taxon>Aphidoidea</taxon>
        <taxon>Aphididae</taxon>
        <taxon>Macrosiphini</taxon>
        <taxon>Macrosiphum</taxon>
    </lineage>
</organism>
<feature type="region of interest" description="Disordered" evidence="1">
    <location>
        <begin position="1"/>
        <end position="23"/>
    </location>
</feature>
<evidence type="ECO:0000313" key="2">
    <source>
        <dbReference type="EMBL" id="CAI6351744.1"/>
    </source>
</evidence>
<evidence type="ECO:0000313" key="3">
    <source>
        <dbReference type="Proteomes" id="UP001160148"/>
    </source>
</evidence>
<name>A0AAV0W7K4_9HEMI</name>
<protein>
    <submittedName>
        <fullName evidence="2">Uncharacterized protein</fullName>
    </submittedName>
</protein>
<gene>
    <name evidence="2" type="ORF">MEUPH1_LOCUS8064</name>
</gene>
<dbReference type="AlphaFoldDB" id="A0AAV0W7K4"/>
<reference evidence="2 3" key="1">
    <citation type="submission" date="2023-01" db="EMBL/GenBank/DDBJ databases">
        <authorList>
            <person name="Whitehead M."/>
        </authorList>
    </citation>
    <scope>NUCLEOTIDE SEQUENCE [LARGE SCALE GENOMIC DNA]</scope>
</reference>
<evidence type="ECO:0000256" key="1">
    <source>
        <dbReference type="SAM" id="MobiDB-lite"/>
    </source>
</evidence>
<comment type="caution">
    <text evidence="2">The sequence shown here is derived from an EMBL/GenBank/DDBJ whole genome shotgun (WGS) entry which is preliminary data.</text>
</comment>
<accession>A0AAV0W7K4</accession>
<sequence>MANLVPSATSSPADDGVEKPDRTVECSDSGHLCAETAGHRCGNNGPGGDHEHGSQTYKSRSFWKRTKKFFRSLLCCTYSSEQ</sequence>
<keyword evidence="3" id="KW-1185">Reference proteome</keyword>
<feature type="compositionally biased region" description="Polar residues" evidence="1">
    <location>
        <begin position="1"/>
        <end position="12"/>
    </location>
</feature>
<dbReference type="EMBL" id="CARXXK010000001">
    <property type="protein sequence ID" value="CAI6351744.1"/>
    <property type="molecule type" value="Genomic_DNA"/>
</dbReference>
<dbReference type="Proteomes" id="UP001160148">
    <property type="component" value="Unassembled WGS sequence"/>
</dbReference>
<proteinExistence type="predicted"/>